<dbReference type="AlphaFoldDB" id="A0A6M4GRV7"/>
<dbReference type="CDD" id="cd00761">
    <property type="entry name" value="Glyco_tranf_GTA_type"/>
    <property type="match status" value="1"/>
</dbReference>
<sequence>MDLIVHTVCFNEEAMLPHFLAYYAPQAKKVRIYDNQSTDRSVDIARSYPNVEVSSFDTGGRLSELTLMDIRNRSWKQEQCDCMVVCDIDEFLYPHDLIAFVQRHPDVDVFHPQGYDMVSDDFPIYDGRLITERVQWGSPAENYSKMACFRPARVVDMNFGPGSHLASPVGRGELKVYRAGSGADDLKLLHYKNLGLPYRLRRHQALKPRLGGPEFERFRFGFHYGHDAQVQEAEFSALKSRAVRVLE</sequence>
<protein>
    <recommendedName>
        <fullName evidence="3">Glycosyl transferase family 2</fullName>
    </recommendedName>
</protein>
<name>A0A6M4GRV7_9PROT</name>
<evidence type="ECO:0008006" key="3">
    <source>
        <dbReference type="Google" id="ProtNLM"/>
    </source>
</evidence>
<dbReference type="Gene3D" id="3.90.550.10">
    <property type="entry name" value="Spore Coat Polysaccharide Biosynthesis Protein SpsA, Chain A"/>
    <property type="match status" value="1"/>
</dbReference>
<reference evidence="1 2" key="1">
    <citation type="submission" date="2020-04" db="EMBL/GenBank/DDBJ databases">
        <title>Usitatibacter rugosus gen. nov., sp. nov. and Usitatibacter palustris sp. nov., novel members of Usitatibacteraceae fam. nov. within the order Nitrosomonadales isolated from soil.</title>
        <authorList>
            <person name="Huber K.J."/>
            <person name="Neumann-Schaal M."/>
            <person name="Geppert A."/>
            <person name="Luckner M."/>
            <person name="Wanner G."/>
            <person name="Overmann J."/>
        </authorList>
    </citation>
    <scope>NUCLEOTIDE SEQUENCE [LARGE SCALE GENOMIC DNA]</scope>
    <source>
        <strain evidence="1 2">0125_3</strain>
    </source>
</reference>
<organism evidence="1 2">
    <name type="scientific">Usitatibacter rugosus</name>
    <dbReference type="NCBI Taxonomy" id="2732067"/>
    <lineage>
        <taxon>Bacteria</taxon>
        <taxon>Pseudomonadati</taxon>
        <taxon>Pseudomonadota</taxon>
        <taxon>Betaproteobacteria</taxon>
        <taxon>Nitrosomonadales</taxon>
        <taxon>Usitatibacteraceae</taxon>
        <taxon>Usitatibacter</taxon>
    </lineage>
</organism>
<keyword evidence="2" id="KW-1185">Reference proteome</keyword>
<dbReference type="Proteomes" id="UP000501534">
    <property type="component" value="Chromosome"/>
</dbReference>
<proteinExistence type="predicted"/>
<dbReference type="InterPro" id="IPR029044">
    <property type="entry name" value="Nucleotide-diphossugar_trans"/>
</dbReference>
<accession>A0A6M4GRV7</accession>
<dbReference type="Pfam" id="PF13704">
    <property type="entry name" value="Glyco_tranf_2_4"/>
    <property type="match status" value="1"/>
</dbReference>
<evidence type="ECO:0000313" key="1">
    <source>
        <dbReference type="EMBL" id="QJR09063.1"/>
    </source>
</evidence>
<dbReference type="EMBL" id="CP053069">
    <property type="protein sequence ID" value="QJR09063.1"/>
    <property type="molecule type" value="Genomic_DNA"/>
</dbReference>
<dbReference type="RefSeq" id="WP_246232426.1">
    <property type="nucleotide sequence ID" value="NZ_CP053069.1"/>
</dbReference>
<dbReference type="KEGG" id="uru:DSM104443_00099"/>
<dbReference type="SUPFAM" id="SSF53448">
    <property type="entry name" value="Nucleotide-diphospho-sugar transferases"/>
    <property type="match status" value="1"/>
</dbReference>
<gene>
    <name evidence="1" type="ORF">DSM104443_00099</name>
</gene>
<evidence type="ECO:0000313" key="2">
    <source>
        <dbReference type="Proteomes" id="UP000501534"/>
    </source>
</evidence>